<keyword evidence="2" id="KW-1185">Reference proteome</keyword>
<reference evidence="1 2" key="1">
    <citation type="submission" date="2020-07" db="EMBL/GenBank/DDBJ databases">
        <title>Sequencing the genomes of 1000 actinobacteria strains.</title>
        <authorList>
            <person name="Klenk H.-P."/>
        </authorList>
    </citation>
    <scope>NUCLEOTIDE SEQUENCE [LARGE SCALE GENOMIC DNA]</scope>
    <source>
        <strain evidence="1 2">DSM 45975</strain>
    </source>
</reference>
<comment type="caution">
    <text evidence="1">The sequence shown here is derived from an EMBL/GenBank/DDBJ whole genome shotgun (WGS) entry which is preliminary data.</text>
</comment>
<dbReference type="RefSeq" id="WP_182545239.1">
    <property type="nucleotide sequence ID" value="NZ_JACGWZ010000004.1"/>
</dbReference>
<gene>
    <name evidence="1" type="ORF">FHX42_003377</name>
</gene>
<evidence type="ECO:0000313" key="1">
    <source>
        <dbReference type="EMBL" id="MBA8826011.1"/>
    </source>
</evidence>
<dbReference type="SUPFAM" id="SSF55961">
    <property type="entry name" value="Bet v1-like"/>
    <property type="match status" value="1"/>
</dbReference>
<accession>A0A839E3Q6</accession>
<evidence type="ECO:0000313" key="2">
    <source>
        <dbReference type="Proteomes" id="UP000569329"/>
    </source>
</evidence>
<dbReference type="CDD" id="cd07812">
    <property type="entry name" value="SRPBCC"/>
    <property type="match status" value="1"/>
</dbReference>
<dbReference type="EMBL" id="JACGWZ010000004">
    <property type="protein sequence ID" value="MBA8826011.1"/>
    <property type="molecule type" value="Genomic_DNA"/>
</dbReference>
<proteinExistence type="predicted"/>
<name>A0A839E3Q6_9PSEU</name>
<dbReference type="InterPro" id="IPR023393">
    <property type="entry name" value="START-like_dom_sf"/>
</dbReference>
<sequence length="154" mass="17226">MADPTANAHVEVAAAPELVYRLITDLDTLARLSGELEGGEWIDEAGSPEQGMRFRGANRNGDKTWTTVATVRAAERGRRFAFDVDDADTPVSHWEYELRSTEQGCVVTERTWDRRPSWYTSVSAEVTGEADRDAANQRNIEATLRALKLEAERQ</sequence>
<dbReference type="AlphaFoldDB" id="A0A839E3Q6"/>
<dbReference type="Pfam" id="PF10604">
    <property type="entry name" value="Polyketide_cyc2"/>
    <property type="match status" value="1"/>
</dbReference>
<protein>
    <submittedName>
        <fullName evidence="1">Uncharacterized protein YndB with AHSA1/START domain</fullName>
    </submittedName>
</protein>
<dbReference type="Proteomes" id="UP000569329">
    <property type="component" value="Unassembled WGS sequence"/>
</dbReference>
<dbReference type="InterPro" id="IPR019587">
    <property type="entry name" value="Polyketide_cyclase/dehydratase"/>
</dbReference>
<organism evidence="1 2">
    <name type="scientific">Halosaccharopolyspora lacisalsi</name>
    <dbReference type="NCBI Taxonomy" id="1000566"/>
    <lineage>
        <taxon>Bacteria</taxon>
        <taxon>Bacillati</taxon>
        <taxon>Actinomycetota</taxon>
        <taxon>Actinomycetes</taxon>
        <taxon>Pseudonocardiales</taxon>
        <taxon>Pseudonocardiaceae</taxon>
        <taxon>Halosaccharopolyspora</taxon>
    </lineage>
</organism>
<dbReference type="Gene3D" id="3.30.530.20">
    <property type="match status" value="1"/>
</dbReference>